<comment type="subcellular location">
    <subcellularLocation>
        <location evidence="2">Cytoplasm</location>
    </subcellularLocation>
</comment>
<comment type="caution">
    <text evidence="4">The sequence shown here is derived from an EMBL/GenBank/DDBJ whole genome shotgun (WGS) entry which is preliminary data.</text>
</comment>
<evidence type="ECO:0000313" key="4">
    <source>
        <dbReference type="EMBL" id="PLC54296.1"/>
    </source>
</evidence>
<reference evidence="4 5" key="1">
    <citation type="submission" date="2017-10" db="EMBL/GenBank/DDBJ databases">
        <title>Two draft genome sequences of Pusillimonas sp. strains isolated from a nitrate- and radionuclide-contaminated groundwater in Russia.</title>
        <authorList>
            <person name="Grouzdev D.S."/>
            <person name="Tourova T.P."/>
            <person name="Goeva M.A."/>
            <person name="Babich T.L."/>
            <person name="Sokolova D.S."/>
            <person name="Abdullin R."/>
            <person name="Poltaraus A.B."/>
            <person name="Toshchakov S.V."/>
            <person name="Nazina T.N."/>
        </authorList>
    </citation>
    <scope>NUCLEOTIDE SEQUENCE [LARGE SCALE GENOMIC DNA]</scope>
    <source>
        <strain evidence="4 5">JR1/69-2-13</strain>
    </source>
</reference>
<dbReference type="Proteomes" id="UP000234328">
    <property type="component" value="Unassembled WGS sequence"/>
</dbReference>
<organism evidence="4 5">
    <name type="scientific">Pollutimonas nitritireducens</name>
    <dbReference type="NCBI Taxonomy" id="2045209"/>
    <lineage>
        <taxon>Bacteria</taxon>
        <taxon>Pseudomonadati</taxon>
        <taxon>Pseudomonadota</taxon>
        <taxon>Betaproteobacteria</taxon>
        <taxon>Burkholderiales</taxon>
        <taxon>Alcaligenaceae</taxon>
        <taxon>Pollutimonas</taxon>
    </lineage>
</organism>
<dbReference type="PANTHER" id="PTHR46268">
    <property type="entry name" value="STRESS RESPONSE PROTEIN NHAX"/>
    <property type="match status" value="1"/>
</dbReference>
<name>A0A2N4UH12_9BURK</name>
<dbReference type="PANTHER" id="PTHR46268:SF15">
    <property type="entry name" value="UNIVERSAL STRESS PROTEIN HP_0031"/>
    <property type="match status" value="1"/>
</dbReference>
<keyword evidence="5" id="KW-1185">Reference proteome</keyword>
<evidence type="ECO:0000259" key="3">
    <source>
        <dbReference type="Pfam" id="PF00582"/>
    </source>
</evidence>
<dbReference type="InterPro" id="IPR006015">
    <property type="entry name" value="Universal_stress_UspA"/>
</dbReference>
<proteinExistence type="inferred from homology"/>
<dbReference type="InterPro" id="IPR014729">
    <property type="entry name" value="Rossmann-like_a/b/a_fold"/>
</dbReference>
<dbReference type="SUPFAM" id="SSF52402">
    <property type="entry name" value="Adenine nucleotide alpha hydrolases-like"/>
    <property type="match status" value="1"/>
</dbReference>
<protein>
    <recommendedName>
        <fullName evidence="2">Universal stress protein</fullName>
    </recommendedName>
</protein>
<comment type="similarity">
    <text evidence="1 2">Belongs to the universal stress protein A family.</text>
</comment>
<feature type="domain" description="UspA" evidence="3">
    <location>
        <begin position="1"/>
        <end position="146"/>
    </location>
</feature>
<dbReference type="AlphaFoldDB" id="A0A2N4UH12"/>
<dbReference type="Gene3D" id="3.40.50.620">
    <property type="entry name" value="HUPs"/>
    <property type="match status" value="1"/>
</dbReference>
<dbReference type="EMBL" id="PDNV01000005">
    <property type="protein sequence ID" value="PLC54296.1"/>
    <property type="molecule type" value="Genomic_DNA"/>
</dbReference>
<dbReference type="CDD" id="cd00293">
    <property type="entry name" value="USP-like"/>
    <property type="match status" value="1"/>
</dbReference>
<evidence type="ECO:0000256" key="1">
    <source>
        <dbReference type="ARBA" id="ARBA00008791"/>
    </source>
</evidence>
<dbReference type="GO" id="GO:0005737">
    <property type="term" value="C:cytoplasm"/>
    <property type="evidence" value="ECO:0007669"/>
    <property type="project" value="UniProtKB-SubCell"/>
</dbReference>
<gene>
    <name evidence="4" type="ORF">CR155_09315</name>
</gene>
<evidence type="ECO:0000256" key="2">
    <source>
        <dbReference type="PIRNR" id="PIRNR006276"/>
    </source>
</evidence>
<dbReference type="PIRSF" id="PIRSF006276">
    <property type="entry name" value="UspA"/>
    <property type="match status" value="1"/>
</dbReference>
<evidence type="ECO:0000313" key="5">
    <source>
        <dbReference type="Proteomes" id="UP000234328"/>
    </source>
</evidence>
<dbReference type="InterPro" id="IPR006016">
    <property type="entry name" value="UspA"/>
</dbReference>
<dbReference type="Pfam" id="PF00582">
    <property type="entry name" value="Usp"/>
    <property type="match status" value="1"/>
</dbReference>
<dbReference type="PRINTS" id="PR01438">
    <property type="entry name" value="UNVRSLSTRESS"/>
</dbReference>
<accession>A0A2N4UH12</accession>
<keyword evidence="2" id="KW-0963">Cytoplasm</keyword>
<dbReference type="OrthoDB" id="5295044at2"/>
<dbReference type="RefSeq" id="WP_102069755.1">
    <property type="nucleotide sequence ID" value="NZ_PDNV01000005.1"/>
</dbReference>
<sequence>MYKKIMVAVDGSSMAMLALDEAVKLAKSQGAELTLVYVIEYPHVYVSDLGYDPLPVTEALVVEGRRVLDKAESLVASQDIAFRSLLVDNRTSTDSIAEQLRKVADEQQADLVVLGTHGRGGFKRLLLGSVAEGFLRLSTHPILLVPGKHDIDQHANA</sequence>